<evidence type="ECO:0000256" key="1">
    <source>
        <dbReference type="ARBA" id="ARBA00004418"/>
    </source>
</evidence>
<evidence type="ECO:0000256" key="3">
    <source>
        <dbReference type="ARBA" id="ARBA00022729"/>
    </source>
</evidence>
<comment type="similarity">
    <text evidence="2">Belongs to the bacterial solute-binding protein SsuA/TauA family.</text>
</comment>
<name>A0ABX2SWS4_VREZH</name>
<evidence type="ECO:0000313" key="6">
    <source>
        <dbReference type="Proteomes" id="UP000528918"/>
    </source>
</evidence>
<accession>A0ABX2SWS4</accession>
<feature type="signal peptide" evidence="4">
    <location>
        <begin position="1"/>
        <end position="25"/>
    </location>
</feature>
<sequence length="389" mass="42250">MLSLKTRLSAVALPLYLLLAPFTQASEEAPLPKTLAWTAYPTNSSSYAQVVAIGSMLQSNHSVSVRILPADNDVLRMTPLKSGRVDLCSCGIASYFGAEGVLMFADANWGPQPIRVLAASSGGFGLAMATAGDLGVETPADLAGKRIAYIRGDDAVNKGTEAMLAYGGLTWNDVERIDFPGHSRAFDAIIAGQADATFSSTLAPPAVRLASSPRGITWPVLDPQEQEAWERVKAVAPYFSPHQVTAAAGDDVSADRPMDSAAYPYPILVANADFDDAVAYRLVQAMQDHLDEYQDAAPGADGYALEKQKLAWVIPLHDGVVDHYRDIGVWNDELQAHQEYLVERQNTLLSTWNHFMDGETPEDRDEFRNAWMQARAEGLRSAGYDPVFE</sequence>
<dbReference type="Proteomes" id="UP000528918">
    <property type="component" value="Unassembled WGS sequence"/>
</dbReference>
<keyword evidence="6" id="KW-1185">Reference proteome</keyword>
<comment type="caution">
    <text evidence="5">The sequence shown here is derived from an EMBL/GenBank/DDBJ whole genome shotgun (WGS) entry which is preliminary data.</text>
</comment>
<dbReference type="SUPFAM" id="SSF53850">
    <property type="entry name" value="Periplasmic binding protein-like II"/>
    <property type="match status" value="1"/>
</dbReference>
<dbReference type="EMBL" id="JACCDD010000007">
    <property type="protein sequence ID" value="NYS46003.1"/>
    <property type="molecule type" value="Genomic_DNA"/>
</dbReference>
<dbReference type="InterPro" id="IPR011852">
    <property type="entry name" value="TRAP_TAXI"/>
</dbReference>
<dbReference type="Pfam" id="PF16868">
    <property type="entry name" value="NMT1_3"/>
    <property type="match status" value="1"/>
</dbReference>
<protein>
    <submittedName>
        <fullName evidence="5">TAXI family TRAP transporter solute-binding subunit</fullName>
    </submittedName>
</protein>
<organism evidence="5 6">
    <name type="scientific">Vreelandella zhaodongensis</name>
    <name type="common">Halomonas zhaodongensis</name>
    <dbReference type="NCBI Taxonomy" id="1176240"/>
    <lineage>
        <taxon>Bacteria</taxon>
        <taxon>Pseudomonadati</taxon>
        <taxon>Pseudomonadota</taxon>
        <taxon>Gammaproteobacteria</taxon>
        <taxon>Oceanospirillales</taxon>
        <taxon>Halomonadaceae</taxon>
        <taxon>Vreelandella</taxon>
    </lineage>
</organism>
<evidence type="ECO:0000313" key="5">
    <source>
        <dbReference type="EMBL" id="NYS46003.1"/>
    </source>
</evidence>
<dbReference type="PANTHER" id="PTHR30024:SF47">
    <property type="entry name" value="TAURINE-BINDING PERIPLASMIC PROTEIN"/>
    <property type="match status" value="1"/>
</dbReference>
<dbReference type="RefSeq" id="WP_179928141.1">
    <property type="nucleotide sequence ID" value="NZ_JACCDD010000007.1"/>
</dbReference>
<evidence type="ECO:0000256" key="2">
    <source>
        <dbReference type="ARBA" id="ARBA00010742"/>
    </source>
</evidence>
<comment type="subcellular location">
    <subcellularLocation>
        <location evidence="1">Periplasm</location>
    </subcellularLocation>
</comment>
<keyword evidence="3 4" id="KW-0732">Signal</keyword>
<evidence type="ECO:0000256" key="4">
    <source>
        <dbReference type="SAM" id="SignalP"/>
    </source>
</evidence>
<gene>
    <name evidence="5" type="ORF">HZS79_13755</name>
</gene>
<proteinExistence type="inferred from homology"/>
<dbReference type="Gene3D" id="3.40.190.10">
    <property type="entry name" value="Periplasmic binding protein-like II"/>
    <property type="match status" value="2"/>
</dbReference>
<reference evidence="5 6" key="1">
    <citation type="journal article" date="2013" name="Antonie Van Leeuwenhoek">
        <title>Halomonas zhaodongensis sp. nov., a slightly halophilic bacterium isolated from saline-alkaline soils in Zhaodong, China.</title>
        <authorList>
            <person name="Jiang J."/>
            <person name="Pan Y."/>
            <person name="Meng L."/>
            <person name="Hu S."/>
            <person name="Zhang X."/>
            <person name="Hu B."/>
            <person name="Meng J."/>
            <person name="Li C."/>
            <person name="Huang H."/>
            <person name="Wang K."/>
            <person name="Su T."/>
        </authorList>
    </citation>
    <scope>NUCLEOTIDE SEQUENCE [LARGE SCALE GENOMIC DNA]</scope>
    <source>
        <strain evidence="5 6">NEAU-ST10-25</strain>
    </source>
</reference>
<feature type="chain" id="PRO_5046522275" evidence="4">
    <location>
        <begin position="26"/>
        <end position="389"/>
    </location>
</feature>
<dbReference type="NCBIfam" id="TIGR02122">
    <property type="entry name" value="TRAP_TAXI"/>
    <property type="match status" value="1"/>
</dbReference>
<dbReference type="PANTHER" id="PTHR30024">
    <property type="entry name" value="ALIPHATIC SULFONATES-BINDING PROTEIN-RELATED"/>
    <property type="match status" value="1"/>
</dbReference>